<dbReference type="AlphaFoldDB" id="A0A445N372"/>
<keyword evidence="7" id="KW-0963">Cytoplasm</keyword>
<dbReference type="PANTHER" id="PTHR24421">
    <property type="entry name" value="NITRATE/NITRITE SENSOR PROTEIN NARX-RELATED"/>
    <property type="match status" value="1"/>
</dbReference>
<dbReference type="GO" id="GO:0046983">
    <property type="term" value="F:protein dimerization activity"/>
    <property type="evidence" value="ECO:0007669"/>
    <property type="project" value="InterPro"/>
</dbReference>
<evidence type="ECO:0000256" key="15">
    <source>
        <dbReference type="ARBA" id="ARBA00023014"/>
    </source>
</evidence>
<dbReference type="GO" id="GO:0051539">
    <property type="term" value="F:4 iron, 4 sulfur cluster binding"/>
    <property type="evidence" value="ECO:0007669"/>
    <property type="project" value="UniProtKB-KW"/>
</dbReference>
<dbReference type="InterPro" id="IPR003594">
    <property type="entry name" value="HATPase_dom"/>
</dbReference>
<name>A0A445N372_9BACT</name>
<dbReference type="PRINTS" id="PR00344">
    <property type="entry name" value="BCTRLSENSOR"/>
</dbReference>
<dbReference type="InterPro" id="IPR036890">
    <property type="entry name" value="HATPase_C_sf"/>
</dbReference>
<comment type="catalytic activity">
    <reaction evidence="1">
        <text>ATP + protein L-histidine = ADP + protein N-phospho-L-histidine.</text>
        <dbReference type="EC" id="2.7.13.3"/>
    </reaction>
</comment>
<accession>A0A445N372</accession>
<keyword evidence="15" id="KW-0411">Iron-sulfur</keyword>
<evidence type="ECO:0000259" key="19">
    <source>
        <dbReference type="Pfam" id="PF07730"/>
    </source>
</evidence>
<evidence type="ECO:0000256" key="4">
    <source>
        <dbReference type="ARBA" id="ARBA00012438"/>
    </source>
</evidence>
<evidence type="ECO:0000256" key="12">
    <source>
        <dbReference type="ARBA" id="ARBA00022840"/>
    </source>
</evidence>
<dbReference type="GO" id="GO:0016020">
    <property type="term" value="C:membrane"/>
    <property type="evidence" value="ECO:0007669"/>
    <property type="project" value="InterPro"/>
</dbReference>
<proteinExistence type="predicted"/>
<dbReference type="InterPro" id="IPR050482">
    <property type="entry name" value="Sensor_HK_TwoCompSys"/>
</dbReference>
<sequence>MRKRAENDLKKSRTELKPLSSQLMNIHENESKRIGAELHDGIAQTVSTIKMRAETAKMQIEKNDPAEVGKSLDSIIAISQIAVEEIRRVSRNLRPAMLDNLGILPTVSWLCREFEKTSSKIKIREYIDIDEKSILDQLKIVIFRIMQESFNNIARHSDASLVDLSLKQADCRILLTIKDNGGGFDVERTLNSEQSGKGLGLASMKERAELSGGVFHDRVC</sequence>
<evidence type="ECO:0000256" key="11">
    <source>
        <dbReference type="ARBA" id="ARBA00022777"/>
    </source>
</evidence>
<keyword evidence="12" id="KW-0067">ATP-binding</keyword>
<evidence type="ECO:0000256" key="2">
    <source>
        <dbReference type="ARBA" id="ARBA00001966"/>
    </source>
</evidence>
<reference evidence="20" key="1">
    <citation type="submission" date="2018-01" db="EMBL/GenBank/DDBJ databases">
        <authorList>
            <person name="Regsiter A."/>
            <person name="William W."/>
        </authorList>
    </citation>
    <scope>NUCLEOTIDE SEQUENCE</scope>
    <source>
        <strain evidence="20">TRIP AH-1</strain>
    </source>
</reference>
<evidence type="ECO:0000256" key="6">
    <source>
        <dbReference type="ARBA" id="ARBA00022485"/>
    </source>
</evidence>
<evidence type="ECO:0000256" key="1">
    <source>
        <dbReference type="ARBA" id="ARBA00000085"/>
    </source>
</evidence>
<evidence type="ECO:0000256" key="10">
    <source>
        <dbReference type="ARBA" id="ARBA00022741"/>
    </source>
</evidence>
<evidence type="ECO:0000256" key="17">
    <source>
        <dbReference type="ARBA" id="ARBA00030800"/>
    </source>
</evidence>
<dbReference type="Pfam" id="PF07730">
    <property type="entry name" value="HisKA_3"/>
    <property type="match status" value="1"/>
</dbReference>
<evidence type="ECO:0000256" key="13">
    <source>
        <dbReference type="ARBA" id="ARBA00023004"/>
    </source>
</evidence>
<gene>
    <name evidence="20" type="ORF">PITCH_A840012</name>
</gene>
<evidence type="ECO:0000256" key="5">
    <source>
        <dbReference type="ARBA" id="ARBA00017322"/>
    </source>
</evidence>
<dbReference type="Gene3D" id="3.30.565.10">
    <property type="entry name" value="Histidine kinase-like ATPase, C-terminal domain"/>
    <property type="match status" value="1"/>
</dbReference>
<dbReference type="CDD" id="cd16917">
    <property type="entry name" value="HATPase_UhpB-NarQ-NarX-like"/>
    <property type="match status" value="1"/>
</dbReference>
<keyword evidence="13" id="KW-0408">Iron</keyword>
<dbReference type="EMBL" id="OJIN01000230">
    <property type="protein sequence ID" value="SPD76126.1"/>
    <property type="molecule type" value="Genomic_DNA"/>
</dbReference>
<keyword evidence="6" id="KW-0479">Metal-binding</keyword>
<evidence type="ECO:0000256" key="3">
    <source>
        <dbReference type="ARBA" id="ARBA00004496"/>
    </source>
</evidence>
<comment type="function">
    <text evidence="16">Member of the two-component regulatory system NreB/NreC involved in the control of dissimilatory nitrate/nitrite reduction in response to oxygen. NreB functions as a direct oxygen sensor histidine kinase which is autophosphorylated, in the absence of oxygen, probably at the conserved histidine residue, and transfers its phosphate group probably to a conserved aspartate residue of NreC. NreB/NreC activates the expression of the nitrate (narGHJI) and nitrite (nir) reductase operons, as well as the putative nitrate transporter gene narT.</text>
</comment>
<comment type="subcellular location">
    <subcellularLocation>
        <location evidence="3">Cytoplasm</location>
    </subcellularLocation>
</comment>
<dbReference type="InterPro" id="IPR011712">
    <property type="entry name" value="Sig_transdc_His_kin_sub3_dim/P"/>
</dbReference>
<dbReference type="SUPFAM" id="SSF55874">
    <property type="entry name" value="ATPase domain of HSP90 chaperone/DNA topoisomerase II/histidine kinase"/>
    <property type="match status" value="1"/>
</dbReference>
<evidence type="ECO:0000256" key="16">
    <source>
        <dbReference type="ARBA" id="ARBA00024827"/>
    </source>
</evidence>
<keyword evidence="14" id="KW-0902">Two-component regulatory system</keyword>
<dbReference type="PANTHER" id="PTHR24421:SF10">
    <property type="entry name" value="NITRATE_NITRITE SENSOR PROTEIN NARQ"/>
    <property type="match status" value="1"/>
</dbReference>
<evidence type="ECO:0000256" key="7">
    <source>
        <dbReference type="ARBA" id="ARBA00022490"/>
    </source>
</evidence>
<evidence type="ECO:0000313" key="20">
    <source>
        <dbReference type="EMBL" id="SPD76126.1"/>
    </source>
</evidence>
<feature type="domain" description="Histidine kinase/HSP90-like ATPase" evidence="18">
    <location>
        <begin position="142"/>
        <end position="214"/>
    </location>
</feature>
<keyword evidence="10" id="KW-0547">Nucleotide-binding</keyword>
<keyword evidence="8" id="KW-0597">Phosphoprotein</keyword>
<keyword evidence="9" id="KW-0808">Transferase</keyword>
<dbReference type="GO" id="GO:0005737">
    <property type="term" value="C:cytoplasm"/>
    <property type="evidence" value="ECO:0007669"/>
    <property type="project" value="UniProtKB-SubCell"/>
</dbReference>
<dbReference type="Pfam" id="PF02518">
    <property type="entry name" value="HATPase_c"/>
    <property type="match status" value="1"/>
</dbReference>
<dbReference type="EC" id="2.7.13.3" evidence="4"/>
<dbReference type="InterPro" id="IPR004358">
    <property type="entry name" value="Sig_transdc_His_kin-like_C"/>
</dbReference>
<evidence type="ECO:0000256" key="8">
    <source>
        <dbReference type="ARBA" id="ARBA00022553"/>
    </source>
</evidence>
<feature type="domain" description="Signal transduction histidine kinase subgroup 3 dimerisation and phosphoacceptor" evidence="19">
    <location>
        <begin position="32"/>
        <end position="96"/>
    </location>
</feature>
<evidence type="ECO:0000256" key="9">
    <source>
        <dbReference type="ARBA" id="ARBA00022679"/>
    </source>
</evidence>
<evidence type="ECO:0000259" key="18">
    <source>
        <dbReference type="Pfam" id="PF02518"/>
    </source>
</evidence>
<protein>
    <recommendedName>
        <fullName evidence="5">Oxygen sensor histidine kinase NreB</fullName>
        <ecNumber evidence="4">2.7.13.3</ecNumber>
    </recommendedName>
    <alternativeName>
        <fullName evidence="17">Nitrogen regulation protein B</fullName>
    </alternativeName>
</protein>
<keyword evidence="6" id="KW-0004">4Fe-4S</keyword>
<dbReference type="GO" id="GO:0005524">
    <property type="term" value="F:ATP binding"/>
    <property type="evidence" value="ECO:0007669"/>
    <property type="project" value="UniProtKB-KW"/>
</dbReference>
<comment type="cofactor">
    <cofactor evidence="2">
        <name>[4Fe-4S] cluster</name>
        <dbReference type="ChEBI" id="CHEBI:49883"/>
    </cofactor>
</comment>
<dbReference type="GO" id="GO:0000155">
    <property type="term" value="F:phosphorelay sensor kinase activity"/>
    <property type="evidence" value="ECO:0007669"/>
    <property type="project" value="InterPro"/>
</dbReference>
<organism evidence="20">
    <name type="scientific">uncultured Desulfobacterium sp</name>
    <dbReference type="NCBI Taxonomy" id="201089"/>
    <lineage>
        <taxon>Bacteria</taxon>
        <taxon>Pseudomonadati</taxon>
        <taxon>Thermodesulfobacteriota</taxon>
        <taxon>Desulfobacteria</taxon>
        <taxon>Desulfobacterales</taxon>
        <taxon>Desulfobacteriaceae</taxon>
        <taxon>Desulfobacterium</taxon>
        <taxon>environmental samples</taxon>
    </lineage>
</organism>
<evidence type="ECO:0000256" key="14">
    <source>
        <dbReference type="ARBA" id="ARBA00023012"/>
    </source>
</evidence>
<keyword evidence="11 20" id="KW-0418">Kinase</keyword>
<dbReference type="Gene3D" id="1.20.5.1930">
    <property type="match status" value="1"/>
</dbReference>